<evidence type="ECO:0000313" key="3">
    <source>
        <dbReference type="Proteomes" id="UP001167160"/>
    </source>
</evidence>
<keyword evidence="3" id="KW-1185">Reference proteome</keyword>
<feature type="region of interest" description="Disordered" evidence="1">
    <location>
        <begin position="1"/>
        <end position="35"/>
    </location>
</feature>
<dbReference type="InterPro" id="IPR037119">
    <property type="entry name" value="Haem_oxidase_HugZ-like_sf"/>
</dbReference>
<name>A0ABT0XAP9_9ACTN</name>
<evidence type="ECO:0000256" key="1">
    <source>
        <dbReference type="SAM" id="MobiDB-lite"/>
    </source>
</evidence>
<evidence type="ECO:0000313" key="2">
    <source>
        <dbReference type="EMBL" id="MCM2579455.1"/>
    </source>
</evidence>
<sequence length="304" mass="31752">MFRPGTPATGAAGTPACGSDAGQPRPAEDAGRPSAAERVRTLVESDASAVLVVPGAEPVEHLAGTPVARTVAPDGNVLLLVPGDSPAARAATHAQDDDVVAVMEVTDVAPVAVPHRIRGRARVGGWLTPVRDRAEREAGAALPAKRTAAAAAVAAEAPTAPGSGWMLLRLEVGEANIDDLRGAGDVEADEFAAAGHDPFVHHETELLQHLASAHGDLIRGLCTLLDRPGATTCAADETAVPVALNRFGLRVRFFGRSERPEDNTVDLRDRPVFDARFDFPEPVRDLPALRRALHRLLDGAARAG</sequence>
<comment type="caution">
    <text evidence="2">The sequence shown here is derived from an EMBL/GenBank/DDBJ whole genome shotgun (WGS) entry which is preliminary data.</text>
</comment>
<dbReference type="EMBL" id="JAMQGM010000041">
    <property type="protein sequence ID" value="MCM2579455.1"/>
    <property type="molecule type" value="Genomic_DNA"/>
</dbReference>
<dbReference type="RefSeq" id="WP_251417294.1">
    <property type="nucleotide sequence ID" value="NZ_JAMQGM010000041.1"/>
</dbReference>
<feature type="compositionally biased region" description="Basic and acidic residues" evidence="1">
    <location>
        <begin position="26"/>
        <end position="35"/>
    </location>
</feature>
<protein>
    <submittedName>
        <fullName evidence="2">DUF2470 domain-containing protein</fullName>
    </submittedName>
</protein>
<feature type="compositionally biased region" description="Low complexity" evidence="1">
    <location>
        <begin position="1"/>
        <end position="16"/>
    </location>
</feature>
<accession>A0ABT0XAP9</accession>
<organism evidence="2 3">
    <name type="scientific">Streptomyces meridianus</name>
    <dbReference type="NCBI Taxonomy" id="2938945"/>
    <lineage>
        <taxon>Bacteria</taxon>
        <taxon>Bacillati</taxon>
        <taxon>Actinomycetota</taxon>
        <taxon>Actinomycetes</taxon>
        <taxon>Kitasatosporales</taxon>
        <taxon>Streptomycetaceae</taxon>
        <taxon>Streptomyces</taxon>
    </lineage>
</organism>
<dbReference type="Proteomes" id="UP001167160">
    <property type="component" value="Unassembled WGS sequence"/>
</dbReference>
<dbReference type="SUPFAM" id="SSF50475">
    <property type="entry name" value="FMN-binding split barrel"/>
    <property type="match status" value="1"/>
</dbReference>
<proteinExistence type="predicted"/>
<reference evidence="2" key="1">
    <citation type="journal article" date="2023" name="Int. J. Syst. Evol. Microbiol.">
        <title>Streptomyces meridianus sp. nov. isolated from brackish water of the Tagus estuary in Alcochete, Portugal.</title>
        <authorList>
            <person name="Santos J.D.N."/>
            <person name="Klimek D."/>
            <person name="Calusinska M."/>
            <person name="Lobo Da Cunha A."/>
            <person name="Catita J."/>
            <person name="Goncalves H."/>
            <person name="Gonzalez I."/>
            <person name="Reyes F."/>
            <person name="Lage O.M."/>
        </authorList>
    </citation>
    <scope>NUCLEOTIDE SEQUENCE</scope>
    <source>
        <strain evidence="2">MTZ3.1</strain>
    </source>
</reference>
<dbReference type="Gene3D" id="3.20.180.10">
    <property type="entry name" value="PNP-oxidase-like"/>
    <property type="match status" value="1"/>
</dbReference>
<gene>
    <name evidence="2" type="ORF">M1E25_19250</name>
</gene>